<dbReference type="InterPro" id="IPR046537">
    <property type="entry name" value="DUF6602"/>
</dbReference>
<keyword evidence="3" id="KW-1185">Reference proteome</keyword>
<gene>
    <name evidence="2" type="ORF">PTI45_03213</name>
</gene>
<name>A0A1E3L0Q6_9BACL</name>
<comment type="caution">
    <text evidence="2">The sequence shown here is derived from an EMBL/GenBank/DDBJ whole genome shotgun (WGS) entry which is preliminary data.</text>
</comment>
<dbReference type="STRING" id="1886670.PTI45_03213"/>
<evidence type="ECO:0000259" key="1">
    <source>
        <dbReference type="Pfam" id="PF20247"/>
    </source>
</evidence>
<feature type="domain" description="DUF6602" evidence="1">
    <location>
        <begin position="25"/>
        <end position="128"/>
    </location>
</feature>
<dbReference type="Proteomes" id="UP000094578">
    <property type="component" value="Unassembled WGS sequence"/>
</dbReference>
<organism evidence="2 3">
    <name type="scientific">Paenibacillus nuruki</name>
    <dbReference type="NCBI Taxonomy" id="1886670"/>
    <lineage>
        <taxon>Bacteria</taxon>
        <taxon>Bacillati</taxon>
        <taxon>Bacillota</taxon>
        <taxon>Bacilli</taxon>
        <taxon>Bacillales</taxon>
        <taxon>Paenibacillaceae</taxon>
        <taxon>Paenibacillus</taxon>
    </lineage>
</organism>
<protein>
    <recommendedName>
        <fullName evidence="1">DUF6602 domain-containing protein</fullName>
    </recommendedName>
</protein>
<dbReference type="Pfam" id="PF20247">
    <property type="entry name" value="DUF6602"/>
    <property type="match status" value="1"/>
</dbReference>
<proteinExistence type="predicted"/>
<dbReference type="EMBL" id="MDER01000059">
    <property type="protein sequence ID" value="ODP27368.1"/>
    <property type="molecule type" value="Genomic_DNA"/>
</dbReference>
<evidence type="ECO:0000313" key="3">
    <source>
        <dbReference type="Proteomes" id="UP000094578"/>
    </source>
</evidence>
<dbReference type="AlphaFoldDB" id="A0A1E3L0Q6"/>
<accession>A0A1E3L0Q6</accession>
<evidence type="ECO:0000313" key="2">
    <source>
        <dbReference type="EMBL" id="ODP27368.1"/>
    </source>
</evidence>
<sequence length="242" mass="27560">MKNKVNMRELFLEMQQEMIMRLNLIRNQVKHAPTKGNAVELNWIEFLGTYLPNRYCVDTAFIVDNTGSCSDQIDLVIYDQQYSPFVFCHSGVKYIPAESVYAIFEIKQTLNKQHIIYAAEKAESVRNLERTSISIIHAGGTYPARPVFEIVAGIITTSSDWTSAFEMPFHEAMSALTSMQRLSIGCILETGSFLQNSDNVFEFSSKEESLIFFFIKLFIQLQNMGTVPAMDIDLYSRALDSI</sequence>
<reference evidence="2 3" key="1">
    <citation type="submission" date="2016-08" db="EMBL/GenBank/DDBJ databases">
        <title>Genome sequencing of Paenibacillus sp. TI45-13ar, isolated from Korean traditional nuruk.</title>
        <authorList>
            <person name="Kim S.-J."/>
        </authorList>
    </citation>
    <scope>NUCLEOTIDE SEQUENCE [LARGE SCALE GENOMIC DNA]</scope>
    <source>
        <strain evidence="2 3">TI45-13ar</strain>
    </source>
</reference>
<dbReference type="CDD" id="cd21411">
    <property type="entry name" value="NucC"/>
    <property type="match status" value="1"/>
</dbReference>
<dbReference type="RefSeq" id="WP_069328609.1">
    <property type="nucleotide sequence ID" value="NZ_MDER01000059.1"/>
</dbReference>